<dbReference type="InterPro" id="IPR058624">
    <property type="entry name" value="MdtA-like_HH"/>
</dbReference>
<dbReference type="Proteomes" id="UP000268857">
    <property type="component" value="Unassembled WGS sequence"/>
</dbReference>
<feature type="coiled-coil region" evidence="3">
    <location>
        <begin position="158"/>
        <end position="248"/>
    </location>
</feature>
<dbReference type="Pfam" id="PF25876">
    <property type="entry name" value="HH_MFP_RND"/>
    <property type="match status" value="1"/>
</dbReference>
<sequence>MPADFRKESLLKPSAKKVITIASLLSLSCLSFGTYQFLERTRANQQYSQEVNSNEFQESKLIAALGRVEPQGEVVIVGGPLGERIGNLVVKESQQVTKGNIIAYLESYQERLAEKQVTASQLREARQRLKTETNLGYAAIKEAQSRLEQVKLPQFLGIEAQQASVKRLELELENAKTTLERFQKLKDEGAISQQTLDEKLLAFSSKKEELNNAKATLAKLTQERATNLLNANTQIQSAQANLQRSRSQVLVESSLQNLNLAKARLERTIIRAPRSGQILKIFAHAGETITQQGILQLGNTQQMYIVAEVYETDVTKLRLGQKATITSNAFQGELQGTVDLIGLQIGKKDILATDPAAEVDSRVVEVKIRLNSKDSQRVAGLTNLQVNVKIHI</sequence>
<dbReference type="Gene3D" id="2.40.30.170">
    <property type="match status" value="1"/>
</dbReference>
<evidence type="ECO:0000256" key="1">
    <source>
        <dbReference type="ARBA" id="ARBA00004196"/>
    </source>
</evidence>
<feature type="coiled-coil region" evidence="3">
    <location>
        <begin position="105"/>
        <end position="132"/>
    </location>
</feature>
<dbReference type="RefSeq" id="WP_016877262.1">
    <property type="nucleotide sequence ID" value="NZ_RSCJ01000047.1"/>
</dbReference>
<protein>
    <submittedName>
        <fullName evidence="5">DevB secretion protein</fullName>
    </submittedName>
</protein>
<evidence type="ECO:0000256" key="2">
    <source>
        <dbReference type="ARBA" id="ARBA00023054"/>
    </source>
</evidence>
<dbReference type="STRING" id="211165.GCA_000317285_01646"/>
<comment type="subcellular location">
    <subcellularLocation>
        <location evidence="1">Cell envelope</location>
    </subcellularLocation>
</comment>
<evidence type="ECO:0000259" key="4">
    <source>
        <dbReference type="Pfam" id="PF25876"/>
    </source>
</evidence>
<evidence type="ECO:0000256" key="3">
    <source>
        <dbReference type="SAM" id="Coils"/>
    </source>
</evidence>
<dbReference type="GO" id="GO:0030313">
    <property type="term" value="C:cell envelope"/>
    <property type="evidence" value="ECO:0007669"/>
    <property type="project" value="UniProtKB-SubCell"/>
</dbReference>
<comment type="caution">
    <text evidence="5">The sequence shown here is derived from an EMBL/GenBank/DDBJ whole genome shotgun (WGS) entry which is preliminary data.</text>
</comment>
<accession>A0A3S0ZUD9</accession>
<reference evidence="5 6" key="1">
    <citation type="journal article" date="2019" name="Genome Biol. Evol.">
        <title>Day and night: Metabolic profiles and evolutionary relationships of six axenic non-marine cyanobacteria.</title>
        <authorList>
            <person name="Will S.E."/>
            <person name="Henke P."/>
            <person name="Boedeker C."/>
            <person name="Huang S."/>
            <person name="Brinkmann H."/>
            <person name="Rohde M."/>
            <person name="Jarek M."/>
            <person name="Friedl T."/>
            <person name="Seufert S."/>
            <person name="Schumacher M."/>
            <person name="Overmann J."/>
            <person name="Neumann-Schaal M."/>
            <person name="Petersen J."/>
        </authorList>
    </citation>
    <scope>NUCLEOTIDE SEQUENCE [LARGE SCALE GENOMIC DNA]</scope>
    <source>
        <strain evidence="5 6">PCC 6912</strain>
    </source>
</reference>
<proteinExistence type="predicted"/>
<dbReference type="OrthoDB" id="264111at2"/>
<dbReference type="EMBL" id="RSCJ01000047">
    <property type="protein sequence ID" value="RUR72502.1"/>
    <property type="molecule type" value="Genomic_DNA"/>
</dbReference>
<dbReference type="SUPFAM" id="SSF111369">
    <property type="entry name" value="HlyD-like secretion proteins"/>
    <property type="match status" value="2"/>
</dbReference>
<dbReference type="AlphaFoldDB" id="A0A3S0ZUD9"/>
<dbReference type="NCBIfam" id="TIGR02971">
    <property type="entry name" value="heterocyst_DevB"/>
    <property type="match status" value="1"/>
</dbReference>
<evidence type="ECO:0000313" key="5">
    <source>
        <dbReference type="EMBL" id="RUR72502.1"/>
    </source>
</evidence>
<dbReference type="InterPro" id="IPR050465">
    <property type="entry name" value="UPF0194_transport"/>
</dbReference>
<keyword evidence="6" id="KW-1185">Reference proteome</keyword>
<organism evidence="5 6">
    <name type="scientific">Chlorogloeopsis fritschii PCC 6912</name>
    <dbReference type="NCBI Taxonomy" id="211165"/>
    <lineage>
        <taxon>Bacteria</taxon>
        <taxon>Bacillati</taxon>
        <taxon>Cyanobacteriota</taxon>
        <taxon>Cyanophyceae</taxon>
        <taxon>Nostocales</taxon>
        <taxon>Chlorogloeopsidaceae</taxon>
        <taxon>Chlorogloeopsis</taxon>
    </lineage>
</organism>
<name>A0A3S0ZUD9_CHLFR</name>
<dbReference type="PROSITE" id="PS51257">
    <property type="entry name" value="PROKAR_LIPOPROTEIN"/>
    <property type="match status" value="1"/>
</dbReference>
<dbReference type="InterPro" id="IPR014315">
    <property type="entry name" value="ABC_heterocyst_DevB"/>
</dbReference>
<feature type="domain" description="Multidrug resistance protein MdtA-like alpha-helical hairpin" evidence="4">
    <location>
        <begin position="162"/>
        <end position="218"/>
    </location>
</feature>
<keyword evidence="2 3" id="KW-0175">Coiled coil</keyword>
<dbReference type="PANTHER" id="PTHR32347:SF27">
    <property type="entry name" value="RND EFFLUX PUMP MEMBRANE FUSION PROTEIN BARREL-SANDWICH DOMAIN-CONTAINING PROTEIN"/>
    <property type="match status" value="1"/>
</dbReference>
<dbReference type="Gene3D" id="1.10.287.470">
    <property type="entry name" value="Helix hairpin bin"/>
    <property type="match status" value="1"/>
</dbReference>
<evidence type="ECO:0000313" key="6">
    <source>
        <dbReference type="Proteomes" id="UP000268857"/>
    </source>
</evidence>
<dbReference type="PANTHER" id="PTHR32347">
    <property type="entry name" value="EFFLUX SYSTEM COMPONENT YKNX-RELATED"/>
    <property type="match status" value="1"/>
</dbReference>
<gene>
    <name evidence="5" type="ORF">PCC6912_62400</name>
</gene>